<proteinExistence type="predicted"/>
<keyword evidence="1" id="KW-0812">Transmembrane</keyword>
<keyword evidence="3" id="KW-1185">Reference proteome</keyword>
<accession>A0A9P5TM50</accession>
<keyword evidence="1" id="KW-0472">Membrane</keyword>
<dbReference type="EMBL" id="JADNYJ010000069">
    <property type="protein sequence ID" value="KAF8892341.1"/>
    <property type="molecule type" value="Genomic_DNA"/>
</dbReference>
<feature type="transmembrane region" description="Helical" evidence="1">
    <location>
        <begin position="43"/>
        <end position="63"/>
    </location>
</feature>
<feature type="transmembrane region" description="Helical" evidence="1">
    <location>
        <begin position="198"/>
        <end position="219"/>
    </location>
</feature>
<sequence length="276" mass="30798">MSDGINYAKLFGFESVAAAVVFTILYIPFFGWFVRQSIARPNYVYFVLTLFCTIRVVSFAIRAALAASTSTGENLSLFLADQVLSGVGYFGLLYSAYTLVLDLEQISDRTRSNNSILALTRNRRVFRLILLIAVVLGIVSATQNDPQSSLATTLHKVSIIIFLILTALQLFQTVLLARMDLADGIPHRQGSNTFGRAYGIYILLFIAILLMVREVFTTATLGSPAKFYNEHFWYPLVAVPEILAVLCYSTPDLVPRRDELPTSSNYQLNNRDSPVR</sequence>
<evidence type="ECO:0000313" key="2">
    <source>
        <dbReference type="EMBL" id="KAF8892341.1"/>
    </source>
</evidence>
<feature type="transmembrane region" description="Helical" evidence="1">
    <location>
        <begin position="124"/>
        <end position="142"/>
    </location>
</feature>
<feature type="transmembrane region" description="Helical" evidence="1">
    <location>
        <begin position="154"/>
        <end position="177"/>
    </location>
</feature>
<evidence type="ECO:0000313" key="3">
    <source>
        <dbReference type="Proteomes" id="UP000724874"/>
    </source>
</evidence>
<dbReference type="AlphaFoldDB" id="A0A9P5TM50"/>
<dbReference type="OrthoDB" id="5389493at2759"/>
<name>A0A9P5TM50_GYMJU</name>
<organism evidence="2 3">
    <name type="scientific">Gymnopilus junonius</name>
    <name type="common">Spectacular rustgill mushroom</name>
    <name type="synonym">Gymnopilus spectabilis subsp. junonius</name>
    <dbReference type="NCBI Taxonomy" id="109634"/>
    <lineage>
        <taxon>Eukaryota</taxon>
        <taxon>Fungi</taxon>
        <taxon>Dikarya</taxon>
        <taxon>Basidiomycota</taxon>
        <taxon>Agaricomycotina</taxon>
        <taxon>Agaricomycetes</taxon>
        <taxon>Agaricomycetidae</taxon>
        <taxon>Agaricales</taxon>
        <taxon>Agaricineae</taxon>
        <taxon>Hymenogastraceae</taxon>
        <taxon>Gymnopilus</taxon>
    </lineage>
</organism>
<feature type="transmembrane region" description="Helical" evidence="1">
    <location>
        <begin position="83"/>
        <end position="103"/>
    </location>
</feature>
<feature type="transmembrane region" description="Helical" evidence="1">
    <location>
        <begin position="231"/>
        <end position="248"/>
    </location>
</feature>
<dbReference type="PANTHER" id="PTHR42109">
    <property type="entry name" value="UNPLACED GENOMIC SCAFFOLD UM_SCAF_CONTIG_1.265, WHOLE GENOME SHOTGUN SEQUENCE"/>
    <property type="match status" value="1"/>
</dbReference>
<reference evidence="2" key="1">
    <citation type="submission" date="2020-11" db="EMBL/GenBank/DDBJ databases">
        <authorList>
            <consortium name="DOE Joint Genome Institute"/>
            <person name="Ahrendt S."/>
            <person name="Riley R."/>
            <person name="Andreopoulos W."/>
            <person name="LaButti K."/>
            <person name="Pangilinan J."/>
            <person name="Ruiz-duenas F.J."/>
            <person name="Barrasa J.M."/>
            <person name="Sanchez-Garcia M."/>
            <person name="Camarero S."/>
            <person name="Miyauchi S."/>
            <person name="Serrano A."/>
            <person name="Linde D."/>
            <person name="Babiker R."/>
            <person name="Drula E."/>
            <person name="Ayuso-Fernandez I."/>
            <person name="Pacheco R."/>
            <person name="Padilla G."/>
            <person name="Ferreira P."/>
            <person name="Barriuso J."/>
            <person name="Kellner H."/>
            <person name="Castanera R."/>
            <person name="Alfaro M."/>
            <person name="Ramirez L."/>
            <person name="Pisabarro A.G."/>
            <person name="Kuo A."/>
            <person name="Tritt A."/>
            <person name="Lipzen A."/>
            <person name="He G."/>
            <person name="Yan M."/>
            <person name="Ng V."/>
            <person name="Cullen D."/>
            <person name="Martin F."/>
            <person name="Rosso M.-N."/>
            <person name="Henrissat B."/>
            <person name="Hibbett D."/>
            <person name="Martinez A.T."/>
            <person name="Grigoriev I.V."/>
        </authorList>
    </citation>
    <scope>NUCLEOTIDE SEQUENCE</scope>
    <source>
        <strain evidence="2">AH 44721</strain>
    </source>
</reference>
<gene>
    <name evidence="2" type="ORF">CPB84DRAFT_1683104</name>
</gene>
<comment type="caution">
    <text evidence="2">The sequence shown here is derived from an EMBL/GenBank/DDBJ whole genome shotgun (WGS) entry which is preliminary data.</text>
</comment>
<protein>
    <submittedName>
        <fullName evidence="2">Uncharacterized protein</fullName>
    </submittedName>
</protein>
<feature type="transmembrane region" description="Helical" evidence="1">
    <location>
        <begin position="16"/>
        <end position="34"/>
    </location>
</feature>
<keyword evidence="1" id="KW-1133">Transmembrane helix</keyword>
<dbReference type="PANTHER" id="PTHR42109:SF2">
    <property type="entry name" value="INTEGRAL MEMBRANE PROTEIN"/>
    <property type="match status" value="1"/>
</dbReference>
<evidence type="ECO:0000256" key="1">
    <source>
        <dbReference type="SAM" id="Phobius"/>
    </source>
</evidence>
<dbReference type="Proteomes" id="UP000724874">
    <property type="component" value="Unassembled WGS sequence"/>
</dbReference>